<reference evidence="2 3" key="1">
    <citation type="journal article" date="2019" name="J Genomics">
        <title>The Draft Genome of a Hydrogen-producing Cyanobacterium, Arthrospira platensis NIES-46.</title>
        <authorList>
            <person name="Suzuki S."/>
            <person name="Yamaguchi H."/>
            <person name="Kawachi M."/>
        </authorList>
    </citation>
    <scope>NUCLEOTIDE SEQUENCE [LARGE SCALE GENOMIC DNA]</scope>
    <source>
        <strain evidence="2 3">NIES-46</strain>
    </source>
</reference>
<dbReference type="EMBL" id="BIMW01000110">
    <property type="protein sequence ID" value="GCE94877.1"/>
    <property type="molecule type" value="Genomic_DNA"/>
</dbReference>
<keyword evidence="1" id="KW-0812">Transmembrane</keyword>
<keyword evidence="1" id="KW-0472">Membrane</keyword>
<organism evidence="2 3">
    <name type="scientific">Limnospira platensis NIES-46</name>
    <dbReference type="NCBI Taxonomy" id="1236695"/>
    <lineage>
        <taxon>Bacteria</taxon>
        <taxon>Bacillati</taxon>
        <taxon>Cyanobacteriota</taxon>
        <taxon>Cyanophyceae</taxon>
        <taxon>Oscillatoriophycideae</taxon>
        <taxon>Oscillatoriales</taxon>
        <taxon>Sirenicapillariaceae</taxon>
        <taxon>Limnospira</taxon>
    </lineage>
</organism>
<comment type="caution">
    <text evidence="2">The sequence shown here is derived from an EMBL/GenBank/DDBJ whole genome shotgun (WGS) entry which is preliminary data.</text>
</comment>
<dbReference type="Proteomes" id="UP000326169">
    <property type="component" value="Unassembled WGS sequence"/>
</dbReference>
<keyword evidence="3" id="KW-1185">Reference proteome</keyword>
<keyword evidence="1" id="KW-1133">Transmembrane helix</keyword>
<name>A0A5M3T7P5_LIMPL</name>
<proteinExistence type="predicted"/>
<sequence>MADLDWLRMLIPAVFYLGCIYLLLGWIPENTES</sequence>
<evidence type="ECO:0000313" key="3">
    <source>
        <dbReference type="Proteomes" id="UP000326169"/>
    </source>
</evidence>
<accession>A0A5M3T7P5</accession>
<protein>
    <submittedName>
        <fullName evidence="2">Uncharacterized protein</fullName>
    </submittedName>
</protein>
<evidence type="ECO:0000313" key="2">
    <source>
        <dbReference type="EMBL" id="GCE94877.1"/>
    </source>
</evidence>
<evidence type="ECO:0000256" key="1">
    <source>
        <dbReference type="SAM" id="Phobius"/>
    </source>
</evidence>
<feature type="transmembrane region" description="Helical" evidence="1">
    <location>
        <begin position="6"/>
        <end position="27"/>
    </location>
</feature>
<gene>
    <name evidence="2" type="ORF">NIES46_29370</name>
</gene>